<dbReference type="Proteomes" id="UP000078148">
    <property type="component" value="Chromosome"/>
</dbReference>
<dbReference type="RefSeq" id="WP_060531516.1">
    <property type="nucleotide sequence ID" value="NZ_CP013023.1"/>
</dbReference>
<dbReference type="InterPro" id="IPR003680">
    <property type="entry name" value="Flavodoxin_fold"/>
</dbReference>
<name>A0A172ZBH3_9BACL</name>
<dbReference type="PANTHER" id="PTHR47307:SF1">
    <property type="entry name" value="GLUTATHIONE-REGULATED POTASSIUM-EFFLUX SYSTEM ANCILLARY PROTEIN KEFG"/>
    <property type="match status" value="1"/>
</dbReference>
<evidence type="ECO:0000259" key="2">
    <source>
        <dbReference type="Pfam" id="PF02525"/>
    </source>
</evidence>
<accession>A0A172ZBH3</accession>
<proteinExistence type="predicted"/>
<reference evidence="3 4" key="2">
    <citation type="journal article" date="2016" name="Int. J. Syst. Evol. Microbiol.">
        <title>Paenibacillus bovis sp. nov., isolated from raw yak (Bos grunniens) milk.</title>
        <authorList>
            <person name="Gao C."/>
            <person name="Han J."/>
            <person name="Liu Z."/>
            <person name="Xu X."/>
            <person name="Hang F."/>
            <person name="Wu Z."/>
        </authorList>
    </citation>
    <scope>NUCLEOTIDE SEQUENCE [LARGE SCALE GENOMIC DNA]</scope>
    <source>
        <strain evidence="3 4">BD3526</strain>
    </source>
</reference>
<feature type="domain" description="Flavodoxin-like fold" evidence="2">
    <location>
        <begin position="1"/>
        <end position="169"/>
    </location>
</feature>
<dbReference type="KEGG" id="pbv:AR543_02385"/>
<evidence type="ECO:0000256" key="1">
    <source>
        <dbReference type="ARBA" id="ARBA00023002"/>
    </source>
</evidence>
<dbReference type="PANTHER" id="PTHR47307">
    <property type="entry name" value="GLUTATHIONE-REGULATED POTASSIUM-EFFLUX SYSTEM ANCILLARY PROTEIN KEFG"/>
    <property type="match status" value="1"/>
</dbReference>
<dbReference type="OrthoDB" id="9798454at2"/>
<dbReference type="Gene3D" id="3.40.50.360">
    <property type="match status" value="1"/>
</dbReference>
<dbReference type="STRING" id="1616788.AR543_02385"/>
<dbReference type="SUPFAM" id="SSF52218">
    <property type="entry name" value="Flavoproteins"/>
    <property type="match status" value="1"/>
</dbReference>
<dbReference type="GO" id="GO:0009055">
    <property type="term" value="F:electron transfer activity"/>
    <property type="evidence" value="ECO:0007669"/>
    <property type="project" value="TreeGrafter"/>
</dbReference>
<protein>
    <submittedName>
        <fullName evidence="3">General stress protein</fullName>
    </submittedName>
</protein>
<reference evidence="4" key="1">
    <citation type="submission" date="2015-10" db="EMBL/GenBank/DDBJ databases">
        <title>Genome of Paenibacillus bovis sp. nov.</title>
        <authorList>
            <person name="Wu Z."/>
            <person name="Gao C."/>
            <person name="Liu Z."/>
            <person name="Zheng H."/>
        </authorList>
    </citation>
    <scope>NUCLEOTIDE SEQUENCE [LARGE SCALE GENOMIC DNA]</scope>
    <source>
        <strain evidence="4">BD3526</strain>
    </source>
</reference>
<evidence type="ECO:0000313" key="4">
    <source>
        <dbReference type="Proteomes" id="UP000078148"/>
    </source>
</evidence>
<keyword evidence="1" id="KW-0560">Oxidoreductase</keyword>
<dbReference type="EMBL" id="CP013023">
    <property type="protein sequence ID" value="ANF94991.1"/>
    <property type="molecule type" value="Genomic_DNA"/>
</dbReference>
<dbReference type="InterPro" id="IPR046980">
    <property type="entry name" value="KefG/KefF"/>
</dbReference>
<dbReference type="Pfam" id="PF02525">
    <property type="entry name" value="Flavodoxin_2"/>
    <property type="match status" value="1"/>
</dbReference>
<dbReference type="AlphaFoldDB" id="A0A172ZBH3"/>
<dbReference type="GO" id="GO:0003955">
    <property type="term" value="F:NAD(P)H dehydrogenase (quinone) activity"/>
    <property type="evidence" value="ECO:0007669"/>
    <property type="project" value="TreeGrafter"/>
</dbReference>
<organism evidence="3 4">
    <name type="scientific">Paenibacillus bovis</name>
    <dbReference type="NCBI Taxonomy" id="1616788"/>
    <lineage>
        <taxon>Bacteria</taxon>
        <taxon>Bacillati</taxon>
        <taxon>Bacillota</taxon>
        <taxon>Bacilli</taxon>
        <taxon>Bacillales</taxon>
        <taxon>Paenibacillaceae</taxon>
        <taxon>Paenibacillus</taxon>
    </lineage>
</organism>
<dbReference type="InterPro" id="IPR029039">
    <property type="entry name" value="Flavoprotein-like_sf"/>
</dbReference>
<keyword evidence="4" id="KW-1185">Reference proteome</keyword>
<dbReference type="GO" id="GO:0010181">
    <property type="term" value="F:FMN binding"/>
    <property type="evidence" value="ECO:0007669"/>
    <property type="project" value="TreeGrafter"/>
</dbReference>
<sequence>MKTLIIVAHPHLHTSRVNRAWTEIMKTHPDTTVHTLYDAYPDHQLDIAYEQALLDSHDRIIFQYPLYWYSTPPLLKQWFDEVLAFGWAFGPDGNHMQGKEIGIAISTAGSSAAYQPGGSNLFTIRTIAAPMEALTHYVGAHYLPPFVLHNVHHITDEQITDSQLAYVQHLNTVRHVHTPDSITVNP</sequence>
<gene>
    <name evidence="3" type="ORF">AR543_02385</name>
</gene>
<evidence type="ECO:0000313" key="3">
    <source>
        <dbReference type="EMBL" id="ANF94991.1"/>
    </source>
</evidence>